<dbReference type="InterPro" id="IPR003593">
    <property type="entry name" value="AAA+_ATPase"/>
</dbReference>
<dbReference type="GO" id="GO:0016887">
    <property type="term" value="F:ATP hydrolysis activity"/>
    <property type="evidence" value="ECO:0007669"/>
    <property type="project" value="InterPro"/>
</dbReference>
<dbReference type="SMART" id="SM00382">
    <property type="entry name" value="AAA"/>
    <property type="match status" value="1"/>
</dbReference>
<comment type="similarity">
    <text evidence="8">Belongs to the ABC transporter superfamily. ABCB family. Heavy Metal importer (TC 3.A.1.210) subfamily.</text>
</comment>
<dbReference type="InterPro" id="IPR017871">
    <property type="entry name" value="ABC_transporter-like_CS"/>
</dbReference>
<gene>
    <name evidence="13" type="ORF">BN1204_037350</name>
</gene>
<accession>A0A0F7UDL6</accession>
<dbReference type="SUPFAM" id="SSF52540">
    <property type="entry name" value="P-loop containing nucleoside triphosphate hydrolases"/>
    <property type="match status" value="1"/>
</dbReference>
<feature type="region of interest" description="Disordered" evidence="9">
    <location>
        <begin position="1"/>
        <end position="83"/>
    </location>
</feature>
<keyword evidence="3 10" id="KW-0812">Transmembrane</keyword>
<sequence>MRPPTRAPFFPFSLLRGRKTPSSSYRLPPETERSDASNQRVLPASRCKQPALSITDRPASPRLSCSRLSSPLSSSSSSPFSRLRLSHVSSPPSSWAWISPPLGLGRLLASWASPSSLSSQRAACLSPSPLSPCPPLLPESTAGADTLPRSPASPGSAAGSPSTQTCSSRLESQPLFSTRPPRRDALKGPLLRARSLLCALAPAAGSTEGCAEHSLCFSTSVERMVLASNPIRGASPSSPSTDLGACPVDLRSGSARQPVDSVPESRVRGISPSPQLPSRCSLAHSPDTCSTHTTLLNSLYFSPSFPFSTSSSPSSSSSSAPSSSSSSSPPSSSASGPSSTSSSSHSSSSSSHSSASSSHSSSSSTFFFSRPHSAECRACPVSRAPPNPSPPQLLFSLLPFLWPAALSDRLRVLGSLACLVTAKVLTIQAPLLLASLVDAFQVLPHAASPLSAGVPSALSPGDTSALSPSASGSPDTPVPAERLHDAEKPRTSLGESDGRDEGATARLSPSLETGRPAAASVERTETSGGDSDREDAHALHAASHSLRTEHLGNAASIASVPIGIVCGFPVARIAATGFNELRSTLFARVSQSASCDFSCHAFLHLHSLAFFHDKRAGELSVLISRGIKSVTSLLNVLLFQLVPTVLEFALVLYLLGVKVGGPVACITSLTMAAYVAFTTAVTARRTKIRKAMTAAEQQSVGLLVDSLANAEAVRFFTAEKEELARFAAVQRRYAEKNILVNESLAFLNFGQQFIFNLGVLGSLAYTASQVAAGLLPVGHIVLVSSLLLQLAVPLNFVGTIYRETSLNLADLEKLYELLNHHPPIQNPPNAKQFALQGGALTLDNVSFFYPPSVLRAAPPGAAPRPAGDAQTPPEAARRLLLDGVSFSVAAGEKVAIVGPSGVGKSTLIKLLFRMFDPAKGAVRIDGQDVKELDLHSFRRHIGVVPQDMVLFNDTVEFNIKYGCPNATDDEMRAAAKQAEIDDMIMSMPDGYKTVVGERGLKLSGGERQRIGIARCLLRNPAIAIFDEATSALDSHTEQKILKAFRAMAKGRTTLVIAHRLSTIADANKIIYLKDGRIAEMGTHDELLQNPDGLYRALWESQQHQDKGDARQAWREPTLR</sequence>
<evidence type="ECO:0000256" key="2">
    <source>
        <dbReference type="ARBA" id="ARBA00022448"/>
    </source>
</evidence>
<dbReference type="InterPro" id="IPR039421">
    <property type="entry name" value="Type_1_exporter"/>
</dbReference>
<evidence type="ECO:0000256" key="3">
    <source>
        <dbReference type="ARBA" id="ARBA00022692"/>
    </source>
</evidence>
<dbReference type="Pfam" id="PF00005">
    <property type="entry name" value="ABC_tran"/>
    <property type="match status" value="1"/>
</dbReference>
<dbReference type="Gene3D" id="1.20.1560.10">
    <property type="entry name" value="ABC transporter type 1, transmembrane domain"/>
    <property type="match status" value="1"/>
</dbReference>
<feature type="domain" description="ABC transmembrane type-1" evidence="12">
    <location>
        <begin position="570"/>
        <end position="806"/>
    </location>
</feature>
<evidence type="ECO:0000259" key="11">
    <source>
        <dbReference type="PROSITE" id="PS50893"/>
    </source>
</evidence>
<evidence type="ECO:0000256" key="7">
    <source>
        <dbReference type="ARBA" id="ARBA00023136"/>
    </source>
</evidence>
<evidence type="ECO:0000256" key="4">
    <source>
        <dbReference type="ARBA" id="ARBA00022741"/>
    </source>
</evidence>
<evidence type="ECO:0000313" key="13">
    <source>
        <dbReference type="EMBL" id="CEL67953.1"/>
    </source>
</evidence>
<organism evidence="13">
    <name type="scientific">Neospora caninum (strain Liverpool)</name>
    <dbReference type="NCBI Taxonomy" id="572307"/>
    <lineage>
        <taxon>Eukaryota</taxon>
        <taxon>Sar</taxon>
        <taxon>Alveolata</taxon>
        <taxon>Apicomplexa</taxon>
        <taxon>Conoidasida</taxon>
        <taxon>Coccidia</taxon>
        <taxon>Eucoccidiorida</taxon>
        <taxon>Eimeriorina</taxon>
        <taxon>Sarcocystidae</taxon>
        <taxon>Neospora</taxon>
    </lineage>
</organism>
<dbReference type="GO" id="GO:0006879">
    <property type="term" value="P:intracellular iron ion homeostasis"/>
    <property type="evidence" value="ECO:0007669"/>
    <property type="project" value="TreeGrafter"/>
</dbReference>
<dbReference type="PROSITE" id="PS50929">
    <property type="entry name" value="ABC_TM1F"/>
    <property type="match status" value="1"/>
</dbReference>
<dbReference type="InterPro" id="IPR036640">
    <property type="entry name" value="ABC1_TM_sf"/>
</dbReference>
<keyword evidence="7 10" id="KW-0472">Membrane</keyword>
<evidence type="ECO:0000256" key="10">
    <source>
        <dbReference type="SAM" id="Phobius"/>
    </source>
</evidence>
<dbReference type="CDD" id="cd03253">
    <property type="entry name" value="ABCC_ATM1_transporter"/>
    <property type="match status" value="1"/>
</dbReference>
<feature type="compositionally biased region" description="Basic and acidic residues" evidence="9">
    <location>
        <begin position="481"/>
        <end position="503"/>
    </location>
</feature>
<feature type="region of interest" description="Disordered" evidence="9">
    <location>
        <begin position="135"/>
        <end position="185"/>
    </location>
</feature>
<dbReference type="PROSITE" id="PS00211">
    <property type="entry name" value="ABC_TRANSPORTER_1"/>
    <property type="match status" value="1"/>
</dbReference>
<feature type="region of interest" description="Disordered" evidence="9">
    <location>
        <begin position="230"/>
        <end position="283"/>
    </location>
</feature>
<dbReference type="InterPro" id="IPR011527">
    <property type="entry name" value="ABC1_TM_dom"/>
</dbReference>
<feature type="compositionally biased region" description="Low complexity" evidence="9">
    <location>
        <begin position="57"/>
        <end position="83"/>
    </location>
</feature>
<dbReference type="GO" id="GO:0005743">
    <property type="term" value="C:mitochondrial inner membrane"/>
    <property type="evidence" value="ECO:0007669"/>
    <property type="project" value="TreeGrafter"/>
</dbReference>
<name>A0A0F7UDL6_NEOCL</name>
<dbReference type="PANTHER" id="PTHR24221">
    <property type="entry name" value="ATP-BINDING CASSETTE SUB-FAMILY B"/>
    <property type="match status" value="1"/>
</dbReference>
<dbReference type="Pfam" id="PF00664">
    <property type="entry name" value="ABC_membrane"/>
    <property type="match status" value="1"/>
</dbReference>
<dbReference type="FunFam" id="3.40.50.300:FF:000287">
    <property type="entry name" value="Multidrug ABC transporter ATP-binding protein"/>
    <property type="match status" value="1"/>
</dbReference>
<feature type="region of interest" description="Disordered" evidence="9">
    <location>
        <begin position="312"/>
        <end position="360"/>
    </location>
</feature>
<protein>
    <submittedName>
        <fullName evidence="13">Abc transporter, related</fullName>
    </submittedName>
</protein>
<dbReference type="SUPFAM" id="SSF90123">
    <property type="entry name" value="ABC transporter transmembrane region"/>
    <property type="match status" value="1"/>
</dbReference>
<feature type="transmembrane region" description="Helical" evidence="10">
    <location>
        <begin position="661"/>
        <end position="683"/>
    </location>
</feature>
<proteinExistence type="inferred from homology"/>
<feature type="transmembrane region" description="Helical" evidence="10">
    <location>
        <begin position="780"/>
        <end position="801"/>
    </location>
</feature>
<evidence type="ECO:0000256" key="9">
    <source>
        <dbReference type="SAM" id="MobiDB-lite"/>
    </source>
</evidence>
<feature type="compositionally biased region" description="Polar residues" evidence="9">
    <location>
        <begin position="461"/>
        <end position="474"/>
    </location>
</feature>
<reference evidence="13" key="1">
    <citation type="journal article" date="2015" name="PLoS ONE">
        <title>Comprehensive Evaluation of Toxoplasma gondii VEG and Neospora caninum LIV Genomes with Tachyzoite Stage Transcriptome and Proteome Defines Novel Transcript Features.</title>
        <authorList>
            <person name="Ramaprasad A."/>
            <person name="Mourier T."/>
            <person name="Naeem R."/>
            <person name="Malas T.B."/>
            <person name="Moussa E."/>
            <person name="Panigrahi A."/>
            <person name="Vermont S.J."/>
            <person name="Otto T.D."/>
            <person name="Wastling J."/>
            <person name="Pain A."/>
        </authorList>
    </citation>
    <scope>NUCLEOTIDE SEQUENCE</scope>
    <source>
        <strain evidence="13">Liverpool</strain>
    </source>
</reference>
<evidence type="ECO:0000256" key="5">
    <source>
        <dbReference type="ARBA" id="ARBA00022840"/>
    </source>
</evidence>
<evidence type="ECO:0000256" key="6">
    <source>
        <dbReference type="ARBA" id="ARBA00022989"/>
    </source>
</evidence>
<feature type="transmembrane region" description="Helical" evidence="10">
    <location>
        <begin position="633"/>
        <end position="655"/>
    </location>
</feature>
<dbReference type="PROSITE" id="PS50893">
    <property type="entry name" value="ABC_TRANSPORTER_2"/>
    <property type="match status" value="1"/>
</dbReference>
<evidence type="ECO:0000256" key="8">
    <source>
        <dbReference type="ARBA" id="ARBA00024363"/>
    </source>
</evidence>
<dbReference type="InterPro" id="IPR027417">
    <property type="entry name" value="P-loop_NTPase"/>
</dbReference>
<dbReference type="GO" id="GO:0005524">
    <property type="term" value="F:ATP binding"/>
    <property type="evidence" value="ECO:0007669"/>
    <property type="project" value="UniProtKB-KW"/>
</dbReference>
<keyword evidence="2" id="KW-0813">Transport</keyword>
<feature type="compositionally biased region" description="Low complexity" evidence="9">
    <location>
        <begin position="150"/>
        <end position="162"/>
    </location>
</feature>
<dbReference type="EMBL" id="LN714483">
    <property type="protein sequence ID" value="CEL67953.1"/>
    <property type="molecule type" value="Genomic_DNA"/>
</dbReference>
<feature type="region of interest" description="Disordered" evidence="9">
    <location>
        <begin position="451"/>
        <end position="534"/>
    </location>
</feature>
<comment type="subcellular location">
    <subcellularLocation>
        <location evidence="1">Mitochondrion membrane</location>
        <topology evidence="1">Multi-pass membrane protein</topology>
    </subcellularLocation>
</comment>
<keyword evidence="6 10" id="KW-1133">Transmembrane helix</keyword>
<evidence type="ECO:0000259" key="12">
    <source>
        <dbReference type="PROSITE" id="PS50929"/>
    </source>
</evidence>
<evidence type="ECO:0000256" key="1">
    <source>
        <dbReference type="ARBA" id="ARBA00004225"/>
    </source>
</evidence>
<keyword evidence="4" id="KW-0547">Nucleotide-binding</keyword>
<feature type="compositionally biased region" description="Polar residues" evidence="9">
    <location>
        <begin position="163"/>
        <end position="176"/>
    </location>
</feature>
<dbReference type="InterPro" id="IPR003439">
    <property type="entry name" value="ABC_transporter-like_ATP-bd"/>
</dbReference>
<dbReference type="AlphaFoldDB" id="A0A0F7UDL6"/>
<feature type="domain" description="ABC transporter" evidence="11">
    <location>
        <begin position="840"/>
        <end position="1099"/>
    </location>
</feature>
<dbReference type="PANTHER" id="PTHR24221:SF402">
    <property type="entry name" value="IRON-SULFUR CLUSTERS TRANSPORTER ABCB7, MITOCHONDRIAL"/>
    <property type="match status" value="1"/>
</dbReference>
<feature type="compositionally biased region" description="Basic and acidic residues" evidence="9">
    <location>
        <begin position="522"/>
        <end position="534"/>
    </location>
</feature>
<dbReference type="CDD" id="cd18582">
    <property type="entry name" value="ABC_6TM_ATM1_ABCB7"/>
    <property type="match status" value="1"/>
</dbReference>
<dbReference type="Gene3D" id="3.40.50.300">
    <property type="entry name" value="P-loop containing nucleotide triphosphate hydrolases"/>
    <property type="match status" value="1"/>
</dbReference>
<keyword evidence="5" id="KW-0067">ATP-binding</keyword>
<dbReference type="GO" id="GO:0140359">
    <property type="term" value="F:ABC-type transporter activity"/>
    <property type="evidence" value="ECO:0007669"/>
    <property type="project" value="InterPro"/>
</dbReference>